<keyword evidence="2" id="KW-1185">Reference proteome</keyword>
<sequence>MATPLFVDIGSHVPVKKVDENLMYAESFSSIPAIGTNMENADHGVPTLSMEAPTATLSAATAPGVISTVVTEDTMVPPVVVKPSATEPTVAPLSAFDQHILVEETTSIAPVVVVLTHVVPLVFVPALESGTMATSISVLEKEIGKVVPCTSSPMLS</sequence>
<evidence type="ECO:0000313" key="1">
    <source>
        <dbReference type="EMBL" id="KAK8477896.1"/>
    </source>
</evidence>
<evidence type="ECO:0000313" key="2">
    <source>
        <dbReference type="Proteomes" id="UP001396334"/>
    </source>
</evidence>
<name>A0ABR1ZCV8_9ROSI</name>
<gene>
    <name evidence="1" type="ORF">V6N11_021671</name>
</gene>
<protein>
    <submittedName>
        <fullName evidence="1">Uncharacterized protein</fullName>
    </submittedName>
</protein>
<comment type="caution">
    <text evidence="1">The sequence shown here is derived from an EMBL/GenBank/DDBJ whole genome shotgun (WGS) entry which is preliminary data.</text>
</comment>
<reference evidence="1 2" key="1">
    <citation type="journal article" date="2024" name="G3 (Bethesda)">
        <title>Genome assembly of Hibiscus sabdariffa L. provides insights into metabolisms of medicinal natural products.</title>
        <authorList>
            <person name="Kim T."/>
        </authorList>
    </citation>
    <scope>NUCLEOTIDE SEQUENCE [LARGE SCALE GENOMIC DNA]</scope>
    <source>
        <strain evidence="1">TK-2024</strain>
        <tissue evidence="1">Old leaves</tissue>
    </source>
</reference>
<proteinExistence type="predicted"/>
<dbReference type="Proteomes" id="UP001396334">
    <property type="component" value="Unassembled WGS sequence"/>
</dbReference>
<accession>A0ABR1ZCV8</accession>
<organism evidence="1 2">
    <name type="scientific">Hibiscus sabdariffa</name>
    <name type="common">roselle</name>
    <dbReference type="NCBI Taxonomy" id="183260"/>
    <lineage>
        <taxon>Eukaryota</taxon>
        <taxon>Viridiplantae</taxon>
        <taxon>Streptophyta</taxon>
        <taxon>Embryophyta</taxon>
        <taxon>Tracheophyta</taxon>
        <taxon>Spermatophyta</taxon>
        <taxon>Magnoliopsida</taxon>
        <taxon>eudicotyledons</taxon>
        <taxon>Gunneridae</taxon>
        <taxon>Pentapetalae</taxon>
        <taxon>rosids</taxon>
        <taxon>malvids</taxon>
        <taxon>Malvales</taxon>
        <taxon>Malvaceae</taxon>
        <taxon>Malvoideae</taxon>
        <taxon>Hibiscus</taxon>
    </lineage>
</organism>
<dbReference type="EMBL" id="JBBPBN010001604">
    <property type="protein sequence ID" value="KAK8477896.1"/>
    <property type="molecule type" value="Genomic_DNA"/>
</dbReference>